<feature type="transmembrane region" description="Helical" evidence="1">
    <location>
        <begin position="50"/>
        <end position="71"/>
    </location>
</feature>
<comment type="caution">
    <text evidence="5">The sequence shown here is derived from an EMBL/GenBank/DDBJ whole genome shotgun (WGS) entry which is preliminary data.</text>
</comment>
<evidence type="ECO:0000313" key="6">
    <source>
        <dbReference type="Proteomes" id="UP000033889"/>
    </source>
</evidence>
<protein>
    <submittedName>
        <fullName evidence="5">Uncharacterized protein</fullName>
    </submittedName>
</protein>
<dbReference type="AlphaFoldDB" id="A0A0F8MWN6"/>
<keyword evidence="1" id="KW-0812">Transmembrane</keyword>
<evidence type="ECO:0000313" key="3">
    <source>
        <dbReference type="EMBL" id="KKG84513.1"/>
    </source>
</evidence>
<keyword evidence="1" id="KW-0472">Membrane</keyword>
<keyword evidence="1" id="KW-1133">Transmembrane helix</keyword>
<dbReference type="Proteomes" id="UP000034074">
    <property type="component" value="Unassembled WGS sequence"/>
</dbReference>
<feature type="transmembrane region" description="Helical" evidence="1">
    <location>
        <begin position="100"/>
        <end position="120"/>
    </location>
</feature>
<dbReference type="Proteomes" id="UP000033889">
    <property type="component" value="Unassembled WGS sequence"/>
</dbReference>
<dbReference type="PATRIC" id="fig|2209.71.peg.3880"/>
<dbReference type="EMBL" id="JJPQ01000038">
    <property type="protein sequence ID" value="KKG84513.1"/>
    <property type="molecule type" value="Genomic_DNA"/>
</dbReference>
<reference evidence="6 7" key="1">
    <citation type="journal article" date="2015" name="ISME J.">
        <title>Genomic and phenotypic differentiation among Methanosarcina mazei populations from Columbia River sediment.</title>
        <authorList>
            <person name="Youngblut N.D."/>
            <person name="Wirth J.S."/>
            <person name="Henriksen J.R."/>
            <person name="Smith M."/>
            <person name="Simon H."/>
            <person name="Metcalf W.W."/>
            <person name="Whitaker R.J."/>
        </authorList>
    </citation>
    <scope>NUCLEOTIDE SEQUENCE [LARGE SCALE GENOMIC DNA]</scope>
    <source>
        <strain evidence="2 7">3.H.A.1A.2</strain>
        <strain evidence="3 6">3.H.A.2.5</strain>
        <strain evidence="5 8">3.H.T.1A.1</strain>
        <strain evidence="4 9">3.H.T.1A.2</strain>
    </source>
</reference>
<proteinExistence type="predicted"/>
<evidence type="ECO:0000313" key="4">
    <source>
        <dbReference type="EMBL" id="KKH07220.1"/>
    </source>
</evidence>
<evidence type="ECO:0000313" key="5">
    <source>
        <dbReference type="EMBL" id="KKH09961.1"/>
    </source>
</evidence>
<dbReference type="EMBL" id="JJPN01000006">
    <property type="protein sequence ID" value="KKG75620.1"/>
    <property type="molecule type" value="Genomic_DNA"/>
</dbReference>
<sequence length="131" mass="15139">MLDFFSSISGMFFTEALFIVFFFLAFFSVPFFSSRFFYDHLSSREILKNVVICGLLILPSLLTFNIFYSFIQSLILSASINIVGSDVIDWLANGLTSGRFLSSIVLFFVYGLWTIISGILNKDQRFYWFIH</sequence>
<gene>
    <name evidence="2" type="ORF">DU46_17715</name>
    <name evidence="5" type="ORF">DU51_00570</name>
    <name evidence="3" type="ORF">DU61_18285</name>
    <name evidence="4" type="ORF">DU62_16000</name>
</gene>
<dbReference type="Proteomes" id="UP000034820">
    <property type="component" value="Unassembled WGS sequence"/>
</dbReference>
<feature type="transmembrane region" description="Helical" evidence="1">
    <location>
        <begin position="12"/>
        <end position="38"/>
    </location>
</feature>
<evidence type="ECO:0000313" key="8">
    <source>
        <dbReference type="Proteomes" id="UP000034820"/>
    </source>
</evidence>
<evidence type="ECO:0000313" key="2">
    <source>
        <dbReference type="EMBL" id="KKG75620.1"/>
    </source>
</evidence>
<accession>A0A0F8MWN6</accession>
<organism evidence="5 8">
    <name type="scientific">Methanosarcina mazei</name>
    <name type="common">Methanosarcina frisia</name>
    <dbReference type="NCBI Taxonomy" id="2209"/>
    <lineage>
        <taxon>Archaea</taxon>
        <taxon>Methanobacteriati</taxon>
        <taxon>Methanobacteriota</taxon>
        <taxon>Stenosarchaea group</taxon>
        <taxon>Methanomicrobia</taxon>
        <taxon>Methanosarcinales</taxon>
        <taxon>Methanosarcinaceae</taxon>
        <taxon>Methanosarcina</taxon>
    </lineage>
</organism>
<dbReference type="Proteomes" id="UP000034944">
    <property type="component" value="Unassembled WGS sequence"/>
</dbReference>
<dbReference type="EMBL" id="JJPZ01000146">
    <property type="protein sequence ID" value="KKH07220.1"/>
    <property type="molecule type" value="Genomic_DNA"/>
</dbReference>
<dbReference type="EMBL" id="JJPY01000045">
    <property type="protein sequence ID" value="KKH09961.1"/>
    <property type="molecule type" value="Genomic_DNA"/>
</dbReference>
<evidence type="ECO:0000256" key="1">
    <source>
        <dbReference type="SAM" id="Phobius"/>
    </source>
</evidence>
<name>A0A0F8MWN6_METMZ</name>
<evidence type="ECO:0000313" key="7">
    <source>
        <dbReference type="Proteomes" id="UP000034074"/>
    </source>
</evidence>
<evidence type="ECO:0000313" key="9">
    <source>
        <dbReference type="Proteomes" id="UP000034944"/>
    </source>
</evidence>